<proteinExistence type="predicted"/>
<sequence length="280" mass="32106">MIGIIDVGGGMKAIYSAGVLDYCLDKKIYFDYALGVSAGSGNLTTYTARQRGRNYTFYIDYVFRKEYMSIRNFLRKGEYCDLDYPYSVLSNEDGENPLDYDTFINSKTDLNVVATDAETGSPVYFNKKEMKRNDYWLCKASSTIPIVSKPFVRDGKRYYDGGIADPIPIRKALEDGCEKVIIVLSRPKNFKKSLRKSDKMSKIVLKKYPETVRAIYNRANKYNGVLNHILTDEKLKNKVLILAPTDNFGVDTLSKKKEELNRLYEMGYDVGEKIERFLNN</sequence>
<organism evidence="1 2">
    <name type="scientific">Miniphocaeibacter halophilus</name>
    <dbReference type="NCBI Taxonomy" id="2931922"/>
    <lineage>
        <taxon>Bacteria</taxon>
        <taxon>Bacillati</taxon>
        <taxon>Bacillota</taxon>
        <taxon>Tissierellia</taxon>
        <taxon>Tissierellales</taxon>
        <taxon>Peptoniphilaceae</taxon>
        <taxon>Miniphocaeibacter</taxon>
    </lineage>
</organism>
<keyword evidence="2" id="KW-1185">Reference proteome</keyword>
<dbReference type="EMBL" id="CP066744">
    <property type="protein sequence ID" value="QQK08828.1"/>
    <property type="molecule type" value="Genomic_DNA"/>
</dbReference>
<reference evidence="1 2" key="1">
    <citation type="journal article" date="2022" name="Int. J. Syst. Evol. Microbiol.">
        <title>Miniphocaeibacter halophilus sp. nov., an ammonium-tolerant acetate-producing bacterium isolated from a biogas system.</title>
        <authorList>
            <person name="Schnurer A."/>
            <person name="Singh A."/>
            <person name="Bi S."/>
            <person name="Qiao W."/>
            <person name="Westerholm M."/>
        </authorList>
    </citation>
    <scope>NUCLEOTIDE SEQUENCE [LARGE SCALE GENOMIC DNA]</scope>
    <source>
        <strain evidence="1 2">AMB_01</strain>
    </source>
</reference>
<gene>
    <name evidence="1" type="ORF">JFY71_04650</name>
</gene>
<dbReference type="Proteomes" id="UP000595814">
    <property type="component" value="Chromosome"/>
</dbReference>
<protein>
    <submittedName>
        <fullName evidence="1">Patatin family protein</fullName>
    </submittedName>
</protein>
<name>A0AC61NEI1_9FIRM</name>
<evidence type="ECO:0000313" key="1">
    <source>
        <dbReference type="EMBL" id="QQK08828.1"/>
    </source>
</evidence>
<evidence type="ECO:0000313" key="2">
    <source>
        <dbReference type="Proteomes" id="UP000595814"/>
    </source>
</evidence>
<accession>A0AC61NEI1</accession>